<protein>
    <submittedName>
        <fullName evidence="1">Uncharacterized protein</fullName>
    </submittedName>
</protein>
<sequence>MSREHQLRNVGGGGKLKSLSRELLRDQKLVFGDMLGTPPIQLSHLATPLQGESLLCSSSSPPQVDAHGFVAWAVCSSFSFVHCSLLCSSSPQSTPPPPRPKSTLAVSWLVQSATPAPALPLFPTRATAALLATLPLRLYTPLLWYRLPHLHHAALLGCSSALPLNH</sequence>
<evidence type="ECO:0000313" key="4">
    <source>
        <dbReference type="Proteomes" id="UP000233551"/>
    </source>
</evidence>
<reference evidence="2 4" key="3">
    <citation type="submission" date="2017-11" db="EMBL/GenBank/DDBJ databases">
        <title>De-novo sequencing of pomegranate (Punica granatum L.) genome.</title>
        <authorList>
            <person name="Akparov Z."/>
            <person name="Amiraslanov A."/>
            <person name="Hajiyeva S."/>
            <person name="Abbasov M."/>
            <person name="Kaur K."/>
            <person name="Hamwieh A."/>
            <person name="Solovyev V."/>
            <person name="Salamov A."/>
            <person name="Braich B."/>
            <person name="Kosarev P."/>
            <person name="Mahmoud A."/>
            <person name="Hajiyev E."/>
            <person name="Babayeva S."/>
            <person name="Izzatullayeva V."/>
            <person name="Mammadov A."/>
            <person name="Mammadov A."/>
            <person name="Sharifova S."/>
            <person name="Ojaghi J."/>
            <person name="Eynullazada K."/>
            <person name="Bayramov B."/>
            <person name="Abdulazimova A."/>
            <person name="Shahmuradov I."/>
        </authorList>
    </citation>
    <scope>NUCLEOTIDE SEQUENCE [LARGE SCALE GENOMIC DNA]</scope>
    <source>
        <strain evidence="2">AG2017</strain>
        <strain evidence="4">cv. AG2017</strain>
        <tissue evidence="2">Leaf</tissue>
    </source>
</reference>
<proteinExistence type="predicted"/>
<name>A0A218VTI6_PUNGR</name>
<reference evidence="3" key="1">
    <citation type="journal article" date="2017" name="Plant J.">
        <title>The pomegranate (Punica granatum L.) genome and the genomics of punicalagin biosynthesis.</title>
        <authorList>
            <person name="Qin G."/>
            <person name="Xu C."/>
            <person name="Ming R."/>
            <person name="Tang H."/>
            <person name="Guyot R."/>
            <person name="Kramer E.M."/>
            <person name="Hu Y."/>
            <person name="Yi X."/>
            <person name="Qi Y."/>
            <person name="Xu X."/>
            <person name="Gao Z."/>
            <person name="Pan H."/>
            <person name="Jian J."/>
            <person name="Tian Y."/>
            <person name="Yue Z."/>
            <person name="Xu Y."/>
        </authorList>
    </citation>
    <scope>NUCLEOTIDE SEQUENCE [LARGE SCALE GENOMIC DNA]</scope>
    <source>
        <strain evidence="3">cv. Dabenzi</strain>
    </source>
</reference>
<evidence type="ECO:0000313" key="3">
    <source>
        <dbReference type="Proteomes" id="UP000197138"/>
    </source>
</evidence>
<accession>A0A218VTI6</accession>
<dbReference type="AlphaFoldDB" id="A0A218VTI6"/>
<organism evidence="1 3">
    <name type="scientific">Punica granatum</name>
    <name type="common">Pomegranate</name>
    <dbReference type="NCBI Taxonomy" id="22663"/>
    <lineage>
        <taxon>Eukaryota</taxon>
        <taxon>Viridiplantae</taxon>
        <taxon>Streptophyta</taxon>
        <taxon>Embryophyta</taxon>
        <taxon>Tracheophyta</taxon>
        <taxon>Spermatophyta</taxon>
        <taxon>Magnoliopsida</taxon>
        <taxon>eudicotyledons</taxon>
        <taxon>Gunneridae</taxon>
        <taxon>Pentapetalae</taxon>
        <taxon>rosids</taxon>
        <taxon>malvids</taxon>
        <taxon>Myrtales</taxon>
        <taxon>Lythraceae</taxon>
        <taxon>Punica</taxon>
    </lineage>
</organism>
<gene>
    <name evidence="1" type="ORF">CDL15_Pgr006129</name>
    <name evidence="2" type="ORF">CRG98_011618</name>
</gene>
<comment type="caution">
    <text evidence="1">The sequence shown here is derived from an EMBL/GenBank/DDBJ whole genome shotgun (WGS) entry which is preliminary data.</text>
</comment>
<dbReference type="Proteomes" id="UP000197138">
    <property type="component" value="Unassembled WGS sequence"/>
</dbReference>
<dbReference type="EMBL" id="PGOL01000571">
    <property type="protein sequence ID" value="PKI68022.1"/>
    <property type="molecule type" value="Genomic_DNA"/>
</dbReference>
<dbReference type="Proteomes" id="UP000233551">
    <property type="component" value="Unassembled WGS sequence"/>
</dbReference>
<reference evidence="1" key="2">
    <citation type="submission" date="2017-06" db="EMBL/GenBank/DDBJ databases">
        <title>The pomegranate genome and the genomics of punicalagin biosynthesis.</title>
        <authorList>
            <person name="Xu C."/>
        </authorList>
    </citation>
    <scope>NUCLEOTIDE SEQUENCE [LARGE SCALE GENOMIC DNA]</scope>
    <source>
        <tissue evidence="1">Fresh leaf</tissue>
    </source>
</reference>
<evidence type="ECO:0000313" key="1">
    <source>
        <dbReference type="EMBL" id="OWM63867.1"/>
    </source>
</evidence>
<dbReference type="EMBL" id="MTKT01005880">
    <property type="protein sequence ID" value="OWM63867.1"/>
    <property type="molecule type" value="Genomic_DNA"/>
</dbReference>
<keyword evidence="4" id="KW-1185">Reference proteome</keyword>
<evidence type="ECO:0000313" key="2">
    <source>
        <dbReference type="EMBL" id="PKI68022.1"/>
    </source>
</evidence>